<organism evidence="1 2">
    <name type="scientific">Mycoplasma haemofelis (strain Ohio2)</name>
    <dbReference type="NCBI Taxonomy" id="859194"/>
    <lineage>
        <taxon>Bacteria</taxon>
        <taxon>Bacillati</taxon>
        <taxon>Mycoplasmatota</taxon>
        <taxon>Mollicutes</taxon>
        <taxon>Mycoplasmataceae</taxon>
        <taxon>Mycoplasma</taxon>
    </lineage>
</organism>
<reference evidence="1 2" key="1">
    <citation type="journal article" date="2011" name="J. Bacteriol.">
        <title>Complete genome sequences of two hemotropic Mycoplasmas, Mycoplasma haemofelis strain Ohio2 and Mycoplasma suis strain Illinois.</title>
        <authorList>
            <person name="Messick J.B."/>
            <person name="Santos A.P."/>
            <person name="Guimaraes A.M."/>
        </authorList>
    </citation>
    <scope>NUCLEOTIDE SEQUENCE [LARGE SCALE GENOMIC DNA]</scope>
    <source>
        <strain evidence="1 2">Ohio2</strain>
    </source>
</reference>
<dbReference type="BioCyc" id="MHAE859194:G1GR7-941-MONOMER"/>
<dbReference type="EMBL" id="CP002808">
    <property type="protein sequence ID" value="AEG73204.1"/>
    <property type="molecule type" value="Genomic_DNA"/>
</dbReference>
<accession>F6FJ06</accession>
<dbReference type="STRING" id="859194.MHF_0947"/>
<dbReference type="Proteomes" id="UP000007952">
    <property type="component" value="Chromosome"/>
</dbReference>
<dbReference type="AlphaFoldDB" id="F6FJ06"/>
<gene>
    <name evidence="1" type="ordered locus">MHF_0947</name>
</gene>
<evidence type="ECO:0000313" key="2">
    <source>
        <dbReference type="Proteomes" id="UP000007952"/>
    </source>
</evidence>
<dbReference type="KEGG" id="mhf:MHF_0947"/>
<protein>
    <submittedName>
        <fullName evidence="1">Uncharacterized protein</fullName>
    </submittedName>
</protein>
<name>F6FJ06_MYCHI</name>
<proteinExistence type="predicted"/>
<evidence type="ECO:0000313" key="1">
    <source>
        <dbReference type="EMBL" id="AEG73204.1"/>
    </source>
</evidence>
<dbReference type="HOGENOM" id="CLU_098620_3_0_14"/>
<sequence length="206" mass="23501">MNKLAAASTAGVGVGAASAGGFGVYNFYFKDSEDRSLRAKLISEKFTILTNKPEDRHHWEELKGKYNESKNIANKVFKVSDKEVTVDDLKDLCKDYLNREQEDLYSKVKRWCIVPVTVDSHLKNLKLTPLSTQDSSNTDQDKWEALAGGYKNSNNKITGLEVADKNAWTTLRDKCKELISKKNYEDEFDTNLKSSMRWCVQQEDKE</sequence>
<reference key="2">
    <citation type="submission" date="2011-05" db="EMBL/GenBank/DDBJ databases">
        <title>The Genome of Mycoplasma haemofelis Strain Ohio2, a pathogenic hemoplasma of the cat.</title>
        <authorList>
            <person name="Santos A.P."/>
            <person name="Guimaraes A.M.S."/>
            <person name="SanMiguel P.J."/>
            <person name="Martin S.W."/>
            <person name="Messick J.B."/>
        </authorList>
    </citation>
    <scope>NUCLEOTIDE SEQUENCE</scope>
    <source>
        <strain>Ohio2</strain>
    </source>
</reference>